<comment type="similarity">
    <text evidence="1">Belongs to the short-chain dehydrogenases/reductases (SDR) family.</text>
</comment>
<keyword evidence="2" id="KW-0560">Oxidoreductase</keyword>
<dbReference type="Proteomes" id="UP001500051">
    <property type="component" value="Unassembled WGS sequence"/>
</dbReference>
<dbReference type="PANTHER" id="PTHR24320:SF148">
    <property type="entry name" value="NAD(P)-BINDING ROSSMANN-FOLD SUPERFAMILY PROTEIN"/>
    <property type="match status" value="1"/>
</dbReference>
<comment type="caution">
    <text evidence="3">The sequence shown here is derived from an EMBL/GenBank/DDBJ whole genome shotgun (WGS) entry which is preliminary data.</text>
</comment>
<dbReference type="NCBIfam" id="NF004846">
    <property type="entry name" value="PRK06197.1"/>
    <property type="match status" value="1"/>
</dbReference>
<dbReference type="Gene3D" id="3.40.50.720">
    <property type="entry name" value="NAD(P)-binding Rossmann-like Domain"/>
    <property type="match status" value="1"/>
</dbReference>
<dbReference type="PRINTS" id="PR00081">
    <property type="entry name" value="GDHRDH"/>
</dbReference>
<dbReference type="RefSeq" id="WP_344810764.1">
    <property type="nucleotide sequence ID" value="NZ_BAAAYX010000002.1"/>
</dbReference>
<dbReference type="InterPro" id="IPR002347">
    <property type="entry name" value="SDR_fam"/>
</dbReference>
<protein>
    <submittedName>
        <fullName evidence="3">Oxidoreductase</fullName>
    </submittedName>
</protein>
<keyword evidence="4" id="KW-1185">Reference proteome</keyword>
<sequence>MTRWSTDAIPSQAGRTVIITGATSGIGFAAAKVLVDKGARVVLAVRNQTKGADAVARLGGRAEVRSLDLADLSSVRAFAEAWDGPIDLLINNAGVMAVPLGRTAEGFELQLGTNHLGHFALTNLLLQHLTDRVVSVSSSAHRMGHIELTDLNWERRSYKQWPAYGQSKLANLLFVLELERRLSATGSDVRALAAHPGFARTNLQGHSGNAWADRATMVVTKVVGQSAAQGAWPTLFAATEDLPGASYAGPGGFAEARGLPQLVGRTPEASDAELAKQLWTASAELTGVDFPL</sequence>
<evidence type="ECO:0000313" key="4">
    <source>
        <dbReference type="Proteomes" id="UP001500051"/>
    </source>
</evidence>
<dbReference type="SUPFAM" id="SSF51735">
    <property type="entry name" value="NAD(P)-binding Rossmann-fold domains"/>
    <property type="match status" value="1"/>
</dbReference>
<dbReference type="PANTHER" id="PTHR24320">
    <property type="entry name" value="RETINOL DEHYDROGENASE"/>
    <property type="match status" value="1"/>
</dbReference>
<dbReference type="InterPro" id="IPR036291">
    <property type="entry name" value="NAD(P)-bd_dom_sf"/>
</dbReference>
<evidence type="ECO:0000256" key="1">
    <source>
        <dbReference type="ARBA" id="ARBA00006484"/>
    </source>
</evidence>
<evidence type="ECO:0000313" key="3">
    <source>
        <dbReference type="EMBL" id="GAA3693021.1"/>
    </source>
</evidence>
<dbReference type="Pfam" id="PF00106">
    <property type="entry name" value="adh_short"/>
    <property type="match status" value="1"/>
</dbReference>
<accession>A0ABP7CNY6</accession>
<dbReference type="CDD" id="cd05327">
    <property type="entry name" value="retinol-DH_like_SDR_c_like"/>
    <property type="match status" value="1"/>
</dbReference>
<dbReference type="EMBL" id="BAAAYX010000002">
    <property type="protein sequence ID" value="GAA3693021.1"/>
    <property type="molecule type" value="Genomic_DNA"/>
</dbReference>
<proteinExistence type="inferred from homology"/>
<reference evidence="4" key="1">
    <citation type="journal article" date="2019" name="Int. J. Syst. Evol. Microbiol.">
        <title>The Global Catalogue of Microorganisms (GCM) 10K type strain sequencing project: providing services to taxonomists for standard genome sequencing and annotation.</title>
        <authorList>
            <consortium name="The Broad Institute Genomics Platform"/>
            <consortium name="The Broad Institute Genome Sequencing Center for Infectious Disease"/>
            <person name="Wu L."/>
            <person name="Ma J."/>
        </authorList>
    </citation>
    <scope>NUCLEOTIDE SEQUENCE [LARGE SCALE GENOMIC DNA]</scope>
    <source>
        <strain evidence="4">JCM 16548</strain>
    </source>
</reference>
<evidence type="ECO:0000256" key="2">
    <source>
        <dbReference type="ARBA" id="ARBA00023002"/>
    </source>
</evidence>
<gene>
    <name evidence="3" type="ORF">GCM10022204_05820</name>
</gene>
<name>A0ABP7CNY6_9ACTN</name>
<organism evidence="3 4">
    <name type="scientific">Microlunatus aurantiacus</name>
    <dbReference type="NCBI Taxonomy" id="446786"/>
    <lineage>
        <taxon>Bacteria</taxon>
        <taxon>Bacillati</taxon>
        <taxon>Actinomycetota</taxon>
        <taxon>Actinomycetes</taxon>
        <taxon>Propionibacteriales</taxon>
        <taxon>Propionibacteriaceae</taxon>
        <taxon>Microlunatus</taxon>
    </lineage>
</organism>